<proteinExistence type="predicted"/>
<gene>
    <name evidence="1" type="ORF">CHC_T00004255001</name>
</gene>
<dbReference type="RefSeq" id="XP_005715556.1">
    <property type="nucleotide sequence ID" value="XM_005715499.1"/>
</dbReference>
<reference evidence="2" key="1">
    <citation type="journal article" date="2013" name="Proc. Natl. Acad. Sci. U.S.A.">
        <title>Genome structure and metabolic features in the red seaweed Chondrus crispus shed light on evolution of the Archaeplastida.</title>
        <authorList>
            <person name="Collen J."/>
            <person name="Porcel B."/>
            <person name="Carre W."/>
            <person name="Ball S.G."/>
            <person name="Chaparro C."/>
            <person name="Tonon T."/>
            <person name="Barbeyron T."/>
            <person name="Michel G."/>
            <person name="Noel B."/>
            <person name="Valentin K."/>
            <person name="Elias M."/>
            <person name="Artiguenave F."/>
            <person name="Arun A."/>
            <person name="Aury J.M."/>
            <person name="Barbosa-Neto J.F."/>
            <person name="Bothwell J.H."/>
            <person name="Bouget F.Y."/>
            <person name="Brillet L."/>
            <person name="Cabello-Hurtado F."/>
            <person name="Capella-Gutierrez S."/>
            <person name="Charrier B."/>
            <person name="Cladiere L."/>
            <person name="Cock J.M."/>
            <person name="Coelho S.M."/>
            <person name="Colleoni C."/>
            <person name="Czjzek M."/>
            <person name="Da Silva C."/>
            <person name="Delage L."/>
            <person name="Denoeud F."/>
            <person name="Deschamps P."/>
            <person name="Dittami S.M."/>
            <person name="Gabaldon T."/>
            <person name="Gachon C.M."/>
            <person name="Groisillier A."/>
            <person name="Herve C."/>
            <person name="Jabbari K."/>
            <person name="Katinka M."/>
            <person name="Kloareg B."/>
            <person name="Kowalczyk N."/>
            <person name="Labadie K."/>
            <person name="Leblanc C."/>
            <person name="Lopez P.J."/>
            <person name="McLachlan D.H."/>
            <person name="Meslet-Cladiere L."/>
            <person name="Moustafa A."/>
            <person name="Nehr Z."/>
            <person name="Nyvall Collen P."/>
            <person name="Panaud O."/>
            <person name="Partensky F."/>
            <person name="Poulain J."/>
            <person name="Rensing S.A."/>
            <person name="Rousvoal S."/>
            <person name="Samson G."/>
            <person name="Symeonidi A."/>
            <person name="Weissenbach J."/>
            <person name="Zambounis A."/>
            <person name="Wincker P."/>
            <person name="Boyen C."/>
        </authorList>
    </citation>
    <scope>NUCLEOTIDE SEQUENCE [LARGE SCALE GENOMIC DNA]</scope>
    <source>
        <strain evidence="2">cv. Stackhouse</strain>
    </source>
</reference>
<dbReference type="AlphaFoldDB" id="R7QB44"/>
<accession>R7QB44</accession>
<sequence>MRTNGTAVSFRCHKQTPTTSLTFACFSPKLNIVKEIKSSRN</sequence>
<dbReference type="KEGG" id="ccp:CHC_T00004255001"/>
<dbReference type="EMBL" id="HG001743">
    <property type="protein sequence ID" value="CDF35737.1"/>
    <property type="molecule type" value="Genomic_DNA"/>
</dbReference>
<evidence type="ECO:0000313" key="1">
    <source>
        <dbReference type="EMBL" id="CDF35737.1"/>
    </source>
</evidence>
<keyword evidence="2" id="KW-1185">Reference proteome</keyword>
<protein>
    <submittedName>
        <fullName evidence="1">Uncharacterized protein</fullName>
    </submittedName>
</protein>
<name>R7QB44_CHOCR</name>
<dbReference type="Gramene" id="CDF35737">
    <property type="protein sequence ID" value="CDF35737"/>
    <property type="gene ID" value="CHC_T00004255001"/>
</dbReference>
<evidence type="ECO:0000313" key="2">
    <source>
        <dbReference type="Proteomes" id="UP000012073"/>
    </source>
</evidence>
<dbReference type="Proteomes" id="UP000012073">
    <property type="component" value="Unassembled WGS sequence"/>
</dbReference>
<organism evidence="1 2">
    <name type="scientific">Chondrus crispus</name>
    <name type="common">Carrageen Irish moss</name>
    <name type="synonym">Polymorpha crispa</name>
    <dbReference type="NCBI Taxonomy" id="2769"/>
    <lineage>
        <taxon>Eukaryota</taxon>
        <taxon>Rhodophyta</taxon>
        <taxon>Florideophyceae</taxon>
        <taxon>Rhodymeniophycidae</taxon>
        <taxon>Gigartinales</taxon>
        <taxon>Gigartinaceae</taxon>
        <taxon>Chondrus</taxon>
    </lineage>
</organism>
<dbReference type="GeneID" id="17323273"/>
<dbReference type="PROSITE" id="PS51257">
    <property type="entry name" value="PROKAR_LIPOPROTEIN"/>
    <property type="match status" value="1"/>
</dbReference>